<evidence type="ECO:0000313" key="10">
    <source>
        <dbReference type="Proteomes" id="UP000675880"/>
    </source>
</evidence>
<gene>
    <name evidence="9" type="ORF">NSPZN2_10068</name>
</gene>
<dbReference type="Proteomes" id="UP000675880">
    <property type="component" value="Unassembled WGS sequence"/>
</dbReference>
<reference evidence="9 10" key="1">
    <citation type="submission" date="2021-02" db="EMBL/GenBank/DDBJ databases">
        <authorList>
            <person name="Han P."/>
        </authorList>
    </citation>
    <scope>NUCLEOTIDE SEQUENCE [LARGE SCALE GENOMIC DNA]</scope>
    <source>
        <strain evidence="9">Candidatus Nitrospira sp. ZN2</strain>
    </source>
</reference>
<keyword evidence="9" id="KW-0418">Kinase</keyword>
<keyword evidence="3 5" id="KW-0597">Phosphoprotein</keyword>
<organism evidence="9 10">
    <name type="scientific">Nitrospira defluvii</name>
    <dbReference type="NCBI Taxonomy" id="330214"/>
    <lineage>
        <taxon>Bacteria</taxon>
        <taxon>Pseudomonadati</taxon>
        <taxon>Nitrospirota</taxon>
        <taxon>Nitrospiria</taxon>
        <taxon>Nitrospirales</taxon>
        <taxon>Nitrospiraceae</taxon>
        <taxon>Nitrospira</taxon>
    </lineage>
</organism>
<keyword evidence="10" id="KW-1185">Reference proteome</keyword>
<feature type="domain" description="Histidine kinase" evidence="7">
    <location>
        <begin position="78"/>
        <end position="299"/>
    </location>
</feature>
<dbReference type="SUPFAM" id="SSF55874">
    <property type="entry name" value="ATPase domain of HSP90 chaperone/DNA topoisomerase II/histidine kinase"/>
    <property type="match status" value="1"/>
</dbReference>
<dbReference type="InterPro" id="IPR011006">
    <property type="entry name" value="CheY-like_superfamily"/>
</dbReference>
<dbReference type="InterPro" id="IPR004358">
    <property type="entry name" value="Sig_transdc_His_kin-like_C"/>
</dbReference>
<dbReference type="PANTHER" id="PTHR45339:SF1">
    <property type="entry name" value="HYBRID SIGNAL TRANSDUCTION HISTIDINE KINASE J"/>
    <property type="match status" value="1"/>
</dbReference>
<comment type="caution">
    <text evidence="9">The sequence shown here is derived from an EMBL/GenBank/DDBJ whole genome shotgun (WGS) entry which is preliminary data.</text>
</comment>
<dbReference type="CDD" id="cd00082">
    <property type="entry name" value="HisKA"/>
    <property type="match status" value="1"/>
</dbReference>
<dbReference type="EC" id="2.7.13.3" evidence="2"/>
<evidence type="ECO:0000256" key="1">
    <source>
        <dbReference type="ARBA" id="ARBA00000085"/>
    </source>
</evidence>
<feature type="compositionally biased region" description="Basic and acidic residues" evidence="6">
    <location>
        <begin position="34"/>
        <end position="44"/>
    </location>
</feature>
<comment type="catalytic activity">
    <reaction evidence="1">
        <text>ATP + protein L-histidine = ADP + protein N-phospho-L-histidine.</text>
        <dbReference type="EC" id="2.7.13.3"/>
    </reaction>
</comment>
<evidence type="ECO:0000256" key="2">
    <source>
        <dbReference type="ARBA" id="ARBA00012438"/>
    </source>
</evidence>
<sequence length="589" mass="64853">MAKRIPQTRRTTGTTPKRTLRTTPRPLTALQREQAARRRAERALERASKELQHRVEELQRAKDAADVANRAKSDFLASMSHEIRTPMNAIIGMADLLWDTTLTPEQRKYLRIFRRAGASLLSLINDILDLSKVESGRLDLDSIDFDLSELIDKASEMLALRANEKGLELVCHLAGDVPCHLIGDPNRLYQILLNLLGNAIKFTEKGSVVMTITNDPERRTPGAIRFSVTDTGIGVPQDKITAIFDTFTQAHSTIARRYGGTGLGLSISQQLAGLMGGRIWVESTLGKGSTFHCVVQLGVQADPPPAKAAGALNLNGVRCLVVDDYPTNRLILRETLFAWGAEVVEADSGEQAMEAFEAALNADTRFDLLLLDCRMPGMDGFEVIERIHADARLQDLTIIMLASDRWADDIAKTYDLGLGGYLVKPIRRSDLQQTISIALGRSKRGLPAAPSSAPPPVASQGRSLRILLVEDSPDNQVLIQSYLKNTTHRIDLADNGQIGVAKFQNGHYDLILMDMQMPVMDGLTATKTIRRLEQEQGLPAVQIVALTALALKEESARIFEAGCNAHMTKPLKRTTLLELLAAYEKTRAQ</sequence>
<feature type="compositionally biased region" description="Low complexity" evidence="6">
    <location>
        <begin position="8"/>
        <end position="33"/>
    </location>
</feature>
<keyword evidence="9" id="KW-0808">Transferase</keyword>
<dbReference type="InterPro" id="IPR036097">
    <property type="entry name" value="HisK_dim/P_sf"/>
</dbReference>
<dbReference type="PROSITE" id="PS50109">
    <property type="entry name" value="HIS_KIN"/>
    <property type="match status" value="1"/>
</dbReference>
<keyword evidence="4" id="KW-0902">Two-component regulatory system</keyword>
<dbReference type="SMART" id="SM00448">
    <property type="entry name" value="REC"/>
    <property type="match status" value="2"/>
</dbReference>
<dbReference type="InterPro" id="IPR005467">
    <property type="entry name" value="His_kinase_dom"/>
</dbReference>
<dbReference type="SMART" id="SM00388">
    <property type="entry name" value="HisKA"/>
    <property type="match status" value="1"/>
</dbReference>
<dbReference type="Gene3D" id="1.10.287.130">
    <property type="match status" value="1"/>
</dbReference>
<dbReference type="InterPro" id="IPR001789">
    <property type="entry name" value="Sig_transdc_resp-reg_receiver"/>
</dbReference>
<feature type="domain" description="Response regulatory" evidence="8">
    <location>
        <begin position="465"/>
        <end position="584"/>
    </location>
</feature>
<feature type="modified residue" description="4-aspartylphosphate" evidence="5">
    <location>
        <position position="514"/>
    </location>
</feature>
<dbReference type="Pfam" id="PF00072">
    <property type="entry name" value="Response_reg"/>
    <property type="match status" value="2"/>
</dbReference>
<dbReference type="SUPFAM" id="SSF52172">
    <property type="entry name" value="CheY-like"/>
    <property type="match status" value="2"/>
</dbReference>
<dbReference type="Pfam" id="PF02518">
    <property type="entry name" value="HATPase_c"/>
    <property type="match status" value="1"/>
</dbReference>
<accession>A0ABM8QBC8</accession>
<evidence type="ECO:0000256" key="6">
    <source>
        <dbReference type="SAM" id="MobiDB-lite"/>
    </source>
</evidence>
<evidence type="ECO:0000259" key="7">
    <source>
        <dbReference type="PROSITE" id="PS50109"/>
    </source>
</evidence>
<dbReference type="PRINTS" id="PR00344">
    <property type="entry name" value="BCTRLSENSOR"/>
</dbReference>
<protein>
    <recommendedName>
        <fullName evidence="2">histidine kinase</fullName>
        <ecNumber evidence="2">2.7.13.3</ecNumber>
    </recommendedName>
</protein>
<dbReference type="GO" id="GO:0016301">
    <property type="term" value="F:kinase activity"/>
    <property type="evidence" value="ECO:0007669"/>
    <property type="project" value="UniProtKB-KW"/>
</dbReference>
<dbReference type="PROSITE" id="PS50110">
    <property type="entry name" value="RESPONSE_REGULATORY"/>
    <property type="match status" value="2"/>
</dbReference>
<evidence type="ECO:0000256" key="5">
    <source>
        <dbReference type="PROSITE-ProRule" id="PRU00169"/>
    </source>
</evidence>
<dbReference type="InterPro" id="IPR036890">
    <property type="entry name" value="HATPase_C_sf"/>
</dbReference>
<dbReference type="RefSeq" id="WP_213040018.1">
    <property type="nucleotide sequence ID" value="NZ_CAJNBJ010000001.1"/>
</dbReference>
<evidence type="ECO:0000313" key="9">
    <source>
        <dbReference type="EMBL" id="CAE6687959.1"/>
    </source>
</evidence>
<proteinExistence type="predicted"/>
<feature type="modified residue" description="4-aspartylphosphate" evidence="5">
    <location>
        <position position="372"/>
    </location>
</feature>
<name>A0ABM8QBC8_9BACT</name>
<feature type="region of interest" description="Disordered" evidence="6">
    <location>
        <begin position="1"/>
        <end position="44"/>
    </location>
</feature>
<feature type="domain" description="Response regulatory" evidence="8">
    <location>
        <begin position="318"/>
        <end position="439"/>
    </location>
</feature>
<dbReference type="SUPFAM" id="SSF47384">
    <property type="entry name" value="Homodimeric domain of signal transducing histidine kinase"/>
    <property type="match status" value="1"/>
</dbReference>
<dbReference type="CDD" id="cd16922">
    <property type="entry name" value="HATPase_EvgS-ArcB-TorS-like"/>
    <property type="match status" value="1"/>
</dbReference>
<dbReference type="EMBL" id="CAJNBJ010000001">
    <property type="protein sequence ID" value="CAE6687959.1"/>
    <property type="molecule type" value="Genomic_DNA"/>
</dbReference>
<dbReference type="Pfam" id="PF00512">
    <property type="entry name" value="HisKA"/>
    <property type="match status" value="1"/>
</dbReference>
<dbReference type="SMART" id="SM00387">
    <property type="entry name" value="HATPase_c"/>
    <property type="match status" value="1"/>
</dbReference>
<evidence type="ECO:0000256" key="3">
    <source>
        <dbReference type="ARBA" id="ARBA00022553"/>
    </source>
</evidence>
<dbReference type="PANTHER" id="PTHR45339">
    <property type="entry name" value="HYBRID SIGNAL TRANSDUCTION HISTIDINE KINASE J"/>
    <property type="match status" value="1"/>
</dbReference>
<evidence type="ECO:0000256" key="4">
    <source>
        <dbReference type="ARBA" id="ARBA00023012"/>
    </source>
</evidence>
<dbReference type="Gene3D" id="3.30.565.10">
    <property type="entry name" value="Histidine kinase-like ATPase, C-terminal domain"/>
    <property type="match status" value="1"/>
</dbReference>
<dbReference type="InterPro" id="IPR003661">
    <property type="entry name" value="HisK_dim/P_dom"/>
</dbReference>
<dbReference type="CDD" id="cd17546">
    <property type="entry name" value="REC_hyHK_CKI1_RcsC-like"/>
    <property type="match status" value="2"/>
</dbReference>
<evidence type="ECO:0000259" key="8">
    <source>
        <dbReference type="PROSITE" id="PS50110"/>
    </source>
</evidence>
<dbReference type="Gene3D" id="3.40.50.2300">
    <property type="match status" value="2"/>
</dbReference>
<dbReference type="InterPro" id="IPR003594">
    <property type="entry name" value="HATPase_dom"/>
</dbReference>